<evidence type="ECO:0000256" key="2">
    <source>
        <dbReference type="SAM" id="Phobius"/>
    </source>
</evidence>
<evidence type="ECO:0000313" key="3">
    <source>
        <dbReference type="EMBL" id="GAA1521472.1"/>
    </source>
</evidence>
<feature type="transmembrane region" description="Helical" evidence="2">
    <location>
        <begin position="114"/>
        <end position="136"/>
    </location>
</feature>
<protein>
    <submittedName>
        <fullName evidence="3">Uncharacterized protein</fullName>
    </submittedName>
</protein>
<evidence type="ECO:0000256" key="1">
    <source>
        <dbReference type="SAM" id="MobiDB-lite"/>
    </source>
</evidence>
<keyword evidence="4" id="KW-1185">Reference proteome</keyword>
<gene>
    <name evidence="3" type="ORF">GCM10009788_26650</name>
</gene>
<accession>A0ABN2ALY5</accession>
<feature type="transmembrane region" description="Helical" evidence="2">
    <location>
        <begin position="86"/>
        <end position="102"/>
    </location>
</feature>
<sequence>MPADHSSLASGRYDRPDMSEAGEGRAGGEVDAPDDRSRRPDWFHRGHPVFFPLAGFFTGMVSVIVVPGLYAAIVKWIAGYERVEELFPFVLLMFVVPIGLLVPQHTRRFGRYMLLGMVATVLVVVGVGIAVAWFLLNKDA</sequence>
<name>A0ABN2ALY5_9ACTN</name>
<comment type="caution">
    <text evidence="3">The sequence shown here is derived from an EMBL/GenBank/DDBJ whole genome shotgun (WGS) entry which is preliminary data.</text>
</comment>
<organism evidence="3 4">
    <name type="scientific">Nocardioides humi</name>
    <dbReference type="NCBI Taxonomy" id="449461"/>
    <lineage>
        <taxon>Bacteria</taxon>
        <taxon>Bacillati</taxon>
        <taxon>Actinomycetota</taxon>
        <taxon>Actinomycetes</taxon>
        <taxon>Propionibacteriales</taxon>
        <taxon>Nocardioidaceae</taxon>
        <taxon>Nocardioides</taxon>
    </lineage>
</organism>
<proteinExistence type="predicted"/>
<feature type="transmembrane region" description="Helical" evidence="2">
    <location>
        <begin position="49"/>
        <end position="74"/>
    </location>
</feature>
<dbReference type="Proteomes" id="UP001500842">
    <property type="component" value="Unassembled WGS sequence"/>
</dbReference>
<feature type="region of interest" description="Disordered" evidence="1">
    <location>
        <begin position="1"/>
        <end position="39"/>
    </location>
</feature>
<keyword evidence="2" id="KW-1133">Transmembrane helix</keyword>
<reference evidence="3 4" key="1">
    <citation type="journal article" date="2019" name="Int. J. Syst. Evol. Microbiol.">
        <title>The Global Catalogue of Microorganisms (GCM) 10K type strain sequencing project: providing services to taxonomists for standard genome sequencing and annotation.</title>
        <authorList>
            <consortium name="The Broad Institute Genomics Platform"/>
            <consortium name="The Broad Institute Genome Sequencing Center for Infectious Disease"/>
            <person name="Wu L."/>
            <person name="Ma J."/>
        </authorList>
    </citation>
    <scope>NUCLEOTIDE SEQUENCE [LARGE SCALE GENOMIC DNA]</scope>
    <source>
        <strain evidence="3 4">JCM 14942</strain>
    </source>
</reference>
<dbReference type="EMBL" id="BAAAOR010000023">
    <property type="protein sequence ID" value="GAA1521472.1"/>
    <property type="molecule type" value="Genomic_DNA"/>
</dbReference>
<feature type="compositionally biased region" description="Basic and acidic residues" evidence="1">
    <location>
        <begin position="12"/>
        <end position="39"/>
    </location>
</feature>
<keyword evidence="2" id="KW-0812">Transmembrane</keyword>
<keyword evidence="2" id="KW-0472">Membrane</keyword>
<evidence type="ECO:0000313" key="4">
    <source>
        <dbReference type="Proteomes" id="UP001500842"/>
    </source>
</evidence>